<keyword evidence="2 7" id="KW-0813">Transport</keyword>
<feature type="transmembrane region" description="Helical" evidence="7">
    <location>
        <begin position="236"/>
        <end position="255"/>
    </location>
</feature>
<protein>
    <submittedName>
        <fullName evidence="9">sn-glycerol 3-phosphate transport system permease protein</fullName>
    </submittedName>
</protein>
<comment type="subcellular location">
    <subcellularLocation>
        <location evidence="1 7">Cell membrane</location>
        <topology evidence="1 7">Multi-pass membrane protein</topology>
    </subcellularLocation>
</comment>
<dbReference type="OrthoDB" id="5175345at2"/>
<dbReference type="GO" id="GO:0005886">
    <property type="term" value="C:plasma membrane"/>
    <property type="evidence" value="ECO:0007669"/>
    <property type="project" value="UniProtKB-SubCell"/>
</dbReference>
<dbReference type="PANTHER" id="PTHR43744">
    <property type="entry name" value="ABC TRANSPORTER PERMEASE PROTEIN MG189-RELATED-RELATED"/>
    <property type="match status" value="1"/>
</dbReference>
<proteinExistence type="inferred from homology"/>
<dbReference type="InterPro" id="IPR000515">
    <property type="entry name" value="MetI-like"/>
</dbReference>
<keyword evidence="3" id="KW-1003">Cell membrane</keyword>
<evidence type="ECO:0000256" key="6">
    <source>
        <dbReference type="ARBA" id="ARBA00023136"/>
    </source>
</evidence>
<evidence type="ECO:0000256" key="1">
    <source>
        <dbReference type="ARBA" id="ARBA00004651"/>
    </source>
</evidence>
<evidence type="ECO:0000256" key="3">
    <source>
        <dbReference type="ARBA" id="ARBA00022475"/>
    </source>
</evidence>
<keyword evidence="5 7" id="KW-1133">Transmembrane helix</keyword>
<evidence type="ECO:0000256" key="2">
    <source>
        <dbReference type="ARBA" id="ARBA00022448"/>
    </source>
</evidence>
<organism evidence="9 10">
    <name type="scientific">Actinocrispum wychmicini</name>
    <dbReference type="NCBI Taxonomy" id="1213861"/>
    <lineage>
        <taxon>Bacteria</taxon>
        <taxon>Bacillati</taxon>
        <taxon>Actinomycetota</taxon>
        <taxon>Actinomycetes</taxon>
        <taxon>Pseudonocardiales</taxon>
        <taxon>Pseudonocardiaceae</taxon>
        <taxon>Actinocrispum</taxon>
    </lineage>
</organism>
<evidence type="ECO:0000256" key="4">
    <source>
        <dbReference type="ARBA" id="ARBA00022692"/>
    </source>
</evidence>
<dbReference type="Proteomes" id="UP000295680">
    <property type="component" value="Unassembled WGS sequence"/>
</dbReference>
<name>A0A4R2JT64_9PSEU</name>
<dbReference type="SUPFAM" id="SSF161098">
    <property type="entry name" value="MetI-like"/>
    <property type="match status" value="1"/>
</dbReference>
<feature type="transmembrane region" description="Helical" evidence="7">
    <location>
        <begin position="102"/>
        <end position="123"/>
    </location>
</feature>
<evidence type="ECO:0000259" key="8">
    <source>
        <dbReference type="PROSITE" id="PS50928"/>
    </source>
</evidence>
<dbReference type="AlphaFoldDB" id="A0A4R2JT64"/>
<dbReference type="Gene3D" id="1.10.3720.10">
    <property type="entry name" value="MetI-like"/>
    <property type="match status" value="1"/>
</dbReference>
<evidence type="ECO:0000313" key="9">
    <source>
        <dbReference type="EMBL" id="TCO62152.1"/>
    </source>
</evidence>
<keyword evidence="6 7" id="KW-0472">Membrane</keyword>
<keyword evidence="10" id="KW-1185">Reference proteome</keyword>
<gene>
    <name evidence="9" type="ORF">EV192_102289</name>
</gene>
<dbReference type="PROSITE" id="PS50928">
    <property type="entry name" value="ABC_TM1"/>
    <property type="match status" value="1"/>
</dbReference>
<feature type="transmembrane region" description="Helical" evidence="7">
    <location>
        <begin position="71"/>
        <end position="95"/>
    </location>
</feature>
<dbReference type="PANTHER" id="PTHR43744:SF8">
    <property type="entry name" value="SN-GLYCEROL-3-PHOSPHATE TRANSPORT SYSTEM PERMEASE PROTEIN UGPE"/>
    <property type="match status" value="1"/>
</dbReference>
<keyword evidence="4 7" id="KW-0812">Transmembrane</keyword>
<dbReference type="CDD" id="cd06261">
    <property type="entry name" value="TM_PBP2"/>
    <property type="match status" value="1"/>
</dbReference>
<evidence type="ECO:0000313" key="10">
    <source>
        <dbReference type="Proteomes" id="UP000295680"/>
    </source>
</evidence>
<dbReference type="Pfam" id="PF00528">
    <property type="entry name" value="BPD_transp_1"/>
    <property type="match status" value="1"/>
</dbReference>
<dbReference type="EMBL" id="SLWS01000002">
    <property type="protein sequence ID" value="TCO62152.1"/>
    <property type="molecule type" value="Genomic_DNA"/>
</dbReference>
<comment type="similarity">
    <text evidence="7">Belongs to the binding-protein-dependent transport system permease family.</text>
</comment>
<feature type="transmembrane region" description="Helical" evidence="7">
    <location>
        <begin position="177"/>
        <end position="202"/>
    </location>
</feature>
<reference evidence="9 10" key="1">
    <citation type="submission" date="2019-03" db="EMBL/GenBank/DDBJ databases">
        <title>Genomic Encyclopedia of Type Strains, Phase IV (KMG-IV): sequencing the most valuable type-strain genomes for metagenomic binning, comparative biology and taxonomic classification.</title>
        <authorList>
            <person name="Goeker M."/>
        </authorList>
    </citation>
    <scope>NUCLEOTIDE SEQUENCE [LARGE SCALE GENOMIC DNA]</scope>
    <source>
        <strain evidence="9 10">DSM 45934</strain>
    </source>
</reference>
<feature type="transmembrane region" description="Helical" evidence="7">
    <location>
        <begin position="7"/>
        <end position="27"/>
    </location>
</feature>
<evidence type="ECO:0000256" key="7">
    <source>
        <dbReference type="RuleBase" id="RU363032"/>
    </source>
</evidence>
<accession>A0A4R2JT64</accession>
<dbReference type="GO" id="GO:0055085">
    <property type="term" value="P:transmembrane transport"/>
    <property type="evidence" value="ECO:0007669"/>
    <property type="project" value="InterPro"/>
</dbReference>
<feature type="transmembrane region" description="Helical" evidence="7">
    <location>
        <begin position="135"/>
        <end position="156"/>
    </location>
</feature>
<dbReference type="InterPro" id="IPR035906">
    <property type="entry name" value="MetI-like_sf"/>
</dbReference>
<comment type="caution">
    <text evidence="9">The sequence shown here is derived from an EMBL/GenBank/DDBJ whole genome shotgun (WGS) entry which is preliminary data.</text>
</comment>
<sequence length="270" mass="29285">MVIRKTGWYALLGVLSLIVLFPIYLTFVRALTPPVEFALQDSPLYPAHPQWSAFAEAWTRAGLGHAALQSLIMTVLITLAQVVTGVLAAYAFVFLKFPFRRLLFAVCMATMLLPIEVTLLANVGTIRDLHWIDSMQALVLPFGASAFGIFLLRQAFAGIPSEIKDASRLDGHGHLHLLFLIAVPLTRPVVASFTLIAALGAWGQYLWPRTVVESSEAATLQVALRGLSFSANDLNLLPAGALITAVPVLFLLIVFQRQIVRGLTAGAVKG</sequence>
<evidence type="ECO:0000256" key="5">
    <source>
        <dbReference type="ARBA" id="ARBA00022989"/>
    </source>
</evidence>
<feature type="domain" description="ABC transmembrane type-1" evidence="8">
    <location>
        <begin position="67"/>
        <end position="255"/>
    </location>
</feature>